<feature type="compositionally biased region" description="Polar residues" evidence="2">
    <location>
        <begin position="591"/>
        <end position="604"/>
    </location>
</feature>
<dbReference type="Proteomes" id="UP000664859">
    <property type="component" value="Unassembled WGS sequence"/>
</dbReference>
<gene>
    <name evidence="3" type="ORF">JKP88DRAFT_244667</name>
</gene>
<evidence type="ECO:0000313" key="4">
    <source>
        <dbReference type="Proteomes" id="UP000664859"/>
    </source>
</evidence>
<feature type="compositionally biased region" description="Polar residues" evidence="2">
    <location>
        <begin position="1350"/>
        <end position="1370"/>
    </location>
</feature>
<feature type="region of interest" description="Disordered" evidence="2">
    <location>
        <begin position="848"/>
        <end position="903"/>
    </location>
</feature>
<feature type="compositionally biased region" description="Low complexity" evidence="2">
    <location>
        <begin position="1308"/>
        <end position="1333"/>
    </location>
</feature>
<feature type="region of interest" description="Disordered" evidence="2">
    <location>
        <begin position="1246"/>
        <end position="1413"/>
    </location>
</feature>
<feature type="coiled-coil region" evidence="1">
    <location>
        <begin position="447"/>
        <end position="502"/>
    </location>
</feature>
<feature type="region of interest" description="Disordered" evidence="2">
    <location>
        <begin position="345"/>
        <end position="409"/>
    </location>
</feature>
<feature type="compositionally biased region" description="Low complexity" evidence="2">
    <location>
        <begin position="892"/>
        <end position="903"/>
    </location>
</feature>
<feature type="compositionally biased region" description="Low complexity" evidence="2">
    <location>
        <begin position="345"/>
        <end position="359"/>
    </location>
</feature>
<dbReference type="OrthoDB" id="195644at2759"/>
<dbReference type="PANTHER" id="PTHR45615">
    <property type="entry name" value="MYOSIN HEAVY CHAIN, NON-MUSCLE"/>
    <property type="match status" value="1"/>
</dbReference>
<accession>A0A835Z439</accession>
<keyword evidence="1" id="KW-0175">Coiled coil</keyword>
<reference evidence="3" key="1">
    <citation type="submission" date="2021-02" db="EMBL/GenBank/DDBJ databases">
        <title>First Annotated Genome of the Yellow-green Alga Tribonema minus.</title>
        <authorList>
            <person name="Mahan K.M."/>
        </authorList>
    </citation>
    <scope>NUCLEOTIDE SEQUENCE</scope>
    <source>
        <strain evidence="3">UTEX B ZZ1240</strain>
    </source>
</reference>
<protein>
    <submittedName>
        <fullName evidence="3">Uncharacterized protein</fullName>
    </submittedName>
</protein>
<feature type="compositionally biased region" description="Low complexity" evidence="2">
    <location>
        <begin position="1390"/>
        <end position="1407"/>
    </location>
</feature>
<comment type="caution">
    <text evidence="3">The sequence shown here is derived from an EMBL/GenBank/DDBJ whole genome shotgun (WGS) entry which is preliminary data.</text>
</comment>
<feature type="compositionally biased region" description="Low complexity" evidence="2">
    <location>
        <begin position="1269"/>
        <end position="1281"/>
    </location>
</feature>
<evidence type="ECO:0000313" key="3">
    <source>
        <dbReference type="EMBL" id="KAG5184670.1"/>
    </source>
</evidence>
<proteinExistence type="predicted"/>
<keyword evidence="4" id="KW-1185">Reference proteome</keyword>
<evidence type="ECO:0000256" key="1">
    <source>
        <dbReference type="SAM" id="Coils"/>
    </source>
</evidence>
<sequence length="2009" mass="216190">MTTNGAIAGGARTDEGLRPDVLVLALSWLTVREAIRSELSSKHFRAACSGDGLVHELYKHHPQRLKFMTQFRLKAVSVGVLVHRLSLTGGVPAVRVRPKHSPGSATRLMAHQPPATPQPAKLSLWSECDHSFATPQPVRDAAGDTWRQLIGRAAQHPFGVPSNLYPDNIRFIACGGGGIGGGGSGGARHDMTLLYSPRGMEGAWVNSVHIALVSDTESAFDAAIRINSVWWVDLALAMVPPPPPGRYRIYWRMRERSYRGCYFSRIRCWVKIGNTIIQEPGQSPPQLTSPGTPPAAFPRVFDRFICDIDVRAGTEAVTVGFWDNLGTQNFAATVQVRGVHQGVAQQQRSGLRQQRSGRSTAASPLSYLRSQEEPRGVFRSHSAQRLEHRNEETAGESLLASTARNGGDNGERELAALQLAEEEQRLLQAAEAQEKARITAQLRSLKKAALGEVAKSAMSELAALQQQRSALAAREKEKLLDIEQMRAKILEQDRQAQAARKAKQLGLGVRGNERTGGAARGLPKEHVEAMVQLAEQHGKRVRHLNFKYVKSKFSPHPHPLTVNSNLHPNSKHMLQEVTAGTKSSKRPPSEASGTAKQAPTTNPETGEKEALMMLVAALQQQNQALLKVSTMPTYPPPPPFHPHTTPFSPYGGAGSMGSPNPSALGLGLGGGGMGGYGMGAGGAGPAAEAQLQQVLSAVEAENARLQAELQQLMGPTPLDQQTIPDLGPASVMSPRPPAGAAFPPLVDEDLLPLQKEQKEELQRLKFELQKLELESRLDEAKDVFRRQRKERELELESRLDEAKDAFRRQREEREAQQAHADALAKQKRDMEELQAAQALEKERQVLELQSLARSKPTTTGDAPAALRRASLNPAQPPPSGDRDMDQSKQLQPSGYSGYTGPGYDATPVKRANIDLGALKAGVVPGPYDKAEGLRVYLDYVTDVPRSIRTHHLTYCSTHSMTHFMQAGVVPGPYDKAEGLRVYLDYAGVVPGPYDKAEGLRVYLDYVTDVPRSIRATGRAISKVRVAYGAASRRKGGVFVFQLGIWEEYGAFETNPQARMVMEVQAKGGEGGEEQKGSGGKDKKRAATSSIGWASVNLFRPSQPDVHKLTLRTETTLTSTLCVYAGLWRVPLKLSQTGAASVDIRLPCAYDHTPAAAAAASAVIGGGSATAWRAAHVTALHVRVLHARDGAAADAFVIDPRTAPLYATYVPLMAGVTTRPHRGVAMLAIAARCVAVIAKMRYRANRKAGPRPAKVQLSPRFPLKRQPTGNNLNNNLNSNLNSTIRPLDAFGTRLSSGGGGSSAQHMRPGSNGSARAAAAAAGRAGSRGSVVSSVQEAGADELSDSDPSDAGSYTGSYASTRTSVNRATDLSNRGGVPGGRRGSMGQGVPRASTESQSPSQNSSPSAAALTAARNPMARRASMNALKRGSISRRPFEVGDGFDVYIDQAVGLPETCTVTKATLKALARGQALDPPGETLAVCIPSSLTTAPEFKLREEYRSTQGFDRATALLIRIDTLEAQTQQLCTVGFAVVTVFMEATGQPIDPQSASANAAAAPFLKEGNWQVPLYQKAPADLARLSEETARNLPRVPCASLLVRVKRAPRAISTDPAKPNGAVLSTASVPEQEWGRLGVVVPAPLFAPGAYDNHLLQLEAYEMAVLERRAAAEAQSPTRTSTKGRLTCQVHQSLGDATQQAPPYSERMLDYRWATQYWPDAGVSVCVAALINMRAPNQPFGGKALAHKAIFSLLSPGSFYRTPLRAEKVAFTNTYHPQSTTLNPRFDDPPSVFTSTTLTPHFDDPPTVFTQCDANGRQTQCLIVDVRCLHTDGKVADWYALHHAVAAALSNPPPPPPRPHPLRKLQNKPIMPQEQQRQTQSAAAAGDIDIGTHQVPLIGGLFPVELLSADDPVAAVLDGLHAKTYKFLDHSSALVQLNNVLLPPLPPALHDHNVSTQLLSQMVTAVHGDASKWAFDRNDLDSGRAISKLAPKQGGLRELDAVLNAALAAATGVPYRP</sequence>
<evidence type="ECO:0000256" key="2">
    <source>
        <dbReference type="SAM" id="MobiDB-lite"/>
    </source>
</evidence>
<feature type="compositionally biased region" description="Acidic residues" evidence="2">
    <location>
        <begin position="1337"/>
        <end position="1346"/>
    </location>
</feature>
<feature type="compositionally biased region" description="Gly residues" evidence="2">
    <location>
        <begin position="1374"/>
        <end position="1384"/>
    </location>
</feature>
<organism evidence="3 4">
    <name type="scientific">Tribonema minus</name>
    <dbReference type="NCBI Taxonomy" id="303371"/>
    <lineage>
        <taxon>Eukaryota</taxon>
        <taxon>Sar</taxon>
        <taxon>Stramenopiles</taxon>
        <taxon>Ochrophyta</taxon>
        <taxon>PX clade</taxon>
        <taxon>Xanthophyceae</taxon>
        <taxon>Tribonematales</taxon>
        <taxon>Tribonemataceae</taxon>
        <taxon>Tribonema</taxon>
    </lineage>
</organism>
<feature type="compositionally biased region" description="Polar residues" evidence="2">
    <location>
        <begin position="851"/>
        <end position="860"/>
    </location>
</feature>
<dbReference type="PANTHER" id="PTHR45615:SF80">
    <property type="entry name" value="GRIP DOMAIN-CONTAINING PROTEIN"/>
    <property type="match status" value="1"/>
</dbReference>
<dbReference type="EMBL" id="JAFCMP010000157">
    <property type="protein sequence ID" value="KAG5184670.1"/>
    <property type="molecule type" value="Genomic_DNA"/>
</dbReference>
<feature type="region of interest" description="Disordered" evidence="2">
    <location>
        <begin position="577"/>
        <end position="604"/>
    </location>
</feature>
<name>A0A835Z439_9STRA</name>
<feature type="region of interest" description="Disordered" evidence="2">
    <location>
        <begin position="806"/>
        <end position="829"/>
    </location>
</feature>